<keyword evidence="3 10" id="KW-0808">Transferase</keyword>
<evidence type="ECO:0000256" key="4">
    <source>
        <dbReference type="ARBA" id="ARBA00022692"/>
    </source>
</evidence>
<feature type="transmembrane region" description="Helical" evidence="10">
    <location>
        <begin position="248"/>
        <end position="270"/>
    </location>
</feature>
<feature type="transmembrane region" description="Helical" evidence="10">
    <location>
        <begin position="88"/>
        <end position="108"/>
    </location>
</feature>
<dbReference type="GO" id="GO:0030148">
    <property type="term" value="P:sphingolipid biosynthetic process"/>
    <property type="evidence" value="ECO:0007669"/>
    <property type="project" value="TreeGrafter"/>
</dbReference>
<gene>
    <name evidence="11" type="ORF">g.2032</name>
</gene>
<evidence type="ECO:0000256" key="3">
    <source>
        <dbReference type="ARBA" id="ARBA00022679"/>
    </source>
</evidence>
<comment type="similarity">
    <text evidence="10">Belongs to the ELO family.</text>
</comment>
<dbReference type="GO" id="GO:0009922">
    <property type="term" value="F:fatty acid elongase activity"/>
    <property type="evidence" value="ECO:0007669"/>
    <property type="project" value="UniProtKB-EC"/>
</dbReference>
<evidence type="ECO:0000256" key="1">
    <source>
        <dbReference type="ARBA" id="ARBA00004141"/>
    </source>
</evidence>
<comment type="catalytic activity">
    <reaction evidence="10">
        <text>a very-long-chain acyl-CoA + malonyl-CoA + H(+) = a very-long-chain 3-oxoacyl-CoA + CO2 + CoA</text>
        <dbReference type="Rhea" id="RHEA:32727"/>
        <dbReference type="ChEBI" id="CHEBI:15378"/>
        <dbReference type="ChEBI" id="CHEBI:16526"/>
        <dbReference type="ChEBI" id="CHEBI:57287"/>
        <dbReference type="ChEBI" id="CHEBI:57384"/>
        <dbReference type="ChEBI" id="CHEBI:90725"/>
        <dbReference type="ChEBI" id="CHEBI:90736"/>
        <dbReference type="EC" id="2.3.1.199"/>
    </reaction>
</comment>
<dbReference type="InterPro" id="IPR002076">
    <property type="entry name" value="ELO_fam"/>
</dbReference>
<dbReference type="InterPro" id="IPR030457">
    <property type="entry name" value="ELO_CS"/>
</dbReference>
<evidence type="ECO:0000256" key="8">
    <source>
        <dbReference type="ARBA" id="ARBA00023136"/>
    </source>
</evidence>
<evidence type="ECO:0000256" key="9">
    <source>
        <dbReference type="ARBA" id="ARBA00023160"/>
    </source>
</evidence>
<keyword evidence="5 10" id="KW-0276">Fatty acid metabolism</keyword>
<evidence type="ECO:0000256" key="2">
    <source>
        <dbReference type="ARBA" id="ARBA00022516"/>
    </source>
</evidence>
<dbReference type="GO" id="GO:0042761">
    <property type="term" value="P:very long-chain fatty acid biosynthetic process"/>
    <property type="evidence" value="ECO:0007669"/>
    <property type="project" value="TreeGrafter"/>
</dbReference>
<keyword evidence="9 10" id="KW-0275">Fatty acid biosynthesis</keyword>
<dbReference type="PANTHER" id="PTHR11157">
    <property type="entry name" value="FATTY ACID ACYL TRANSFERASE-RELATED"/>
    <property type="match status" value="1"/>
</dbReference>
<dbReference type="EC" id="2.3.1.199" evidence="10"/>
<dbReference type="GO" id="GO:0019367">
    <property type="term" value="P:fatty acid elongation, saturated fatty acid"/>
    <property type="evidence" value="ECO:0007669"/>
    <property type="project" value="TreeGrafter"/>
</dbReference>
<keyword evidence="6 10" id="KW-1133">Transmembrane helix</keyword>
<feature type="transmembrane region" description="Helical" evidence="10">
    <location>
        <begin position="47"/>
        <end position="67"/>
    </location>
</feature>
<dbReference type="GO" id="GO:0034626">
    <property type="term" value="P:fatty acid elongation, polyunsaturated fatty acid"/>
    <property type="evidence" value="ECO:0007669"/>
    <property type="project" value="TreeGrafter"/>
</dbReference>
<evidence type="ECO:0000256" key="7">
    <source>
        <dbReference type="ARBA" id="ARBA00023098"/>
    </source>
</evidence>
<dbReference type="GO" id="GO:0034625">
    <property type="term" value="P:fatty acid elongation, monounsaturated fatty acid"/>
    <property type="evidence" value="ECO:0007669"/>
    <property type="project" value="TreeGrafter"/>
</dbReference>
<dbReference type="PANTHER" id="PTHR11157:SF103">
    <property type="entry name" value="ELONGATION OF VERY LONG CHAIN FATTY ACIDS PROTEIN"/>
    <property type="match status" value="1"/>
</dbReference>
<dbReference type="PROSITE" id="PS01188">
    <property type="entry name" value="ELO"/>
    <property type="match status" value="1"/>
</dbReference>
<reference evidence="11" key="1">
    <citation type="submission" date="2015-11" db="EMBL/GenBank/DDBJ databases">
        <title>De novo transcriptome assembly of four potential Pierce s Disease insect vectors from Arizona vineyards.</title>
        <authorList>
            <person name="Tassone E.E."/>
        </authorList>
    </citation>
    <scope>NUCLEOTIDE SEQUENCE</scope>
</reference>
<evidence type="ECO:0000256" key="6">
    <source>
        <dbReference type="ARBA" id="ARBA00022989"/>
    </source>
</evidence>
<name>A0A1B6H296_9HEMI</name>
<dbReference type="GO" id="GO:0005789">
    <property type="term" value="C:endoplasmic reticulum membrane"/>
    <property type="evidence" value="ECO:0007669"/>
    <property type="project" value="TreeGrafter"/>
</dbReference>
<evidence type="ECO:0000313" key="11">
    <source>
        <dbReference type="EMBL" id="JAS68814.1"/>
    </source>
</evidence>
<keyword evidence="7 10" id="KW-0443">Lipid metabolism</keyword>
<dbReference type="Pfam" id="PF01151">
    <property type="entry name" value="ELO"/>
    <property type="match status" value="1"/>
</dbReference>
<dbReference type="AlphaFoldDB" id="A0A1B6H296"/>
<feature type="transmembrane region" description="Helical" evidence="10">
    <location>
        <begin position="162"/>
        <end position="179"/>
    </location>
</feature>
<protein>
    <recommendedName>
        <fullName evidence="10">Elongation of very long chain fatty acids protein</fullName>
        <ecNumber evidence="10">2.3.1.199</ecNumber>
    </recommendedName>
    <alternativeName>
        <fullName evidence="10">Very-long-chain 3-oxoacyl-CoA synthase</fullName>
    </alternativeName>
</protein>
<sequence>YQLCIFNMMSNCSYDFCRVYPHLFNKSNLLTEHEMKVDEWVFMSSPYPVLGLVVAYLYFVLSLGPRYMATQKPYEIRNFMMAYNIFQVVYNARIFLQLFMVEGALWYLSNHTCHPMPTIMNPLKYVFFSNSWYYFISKVIDLLDTVFFVVRRKQSHVTFLHVYHHTVMVLSTWIFLKYVRGEQVVAVGLVNSFVHVCMYSYYFLSSLGPAVQPYLWWKPYITRLQLAQFVFVVTFLLSLMLRDCDIPQFFVTYMTLNGFVFLYLFTKFYINAYTKKKIT</sequence>
<dbReference type="EMBL" id="GECZ01000955">
    <property type="protein sequence ID" value="JAS68814.1"/>
    <property type="molecule type" value="Transcribed_RNA"/>
</dbReference>
<feature type="transmembrane region" description="Helical" evidence="10">
    <location>
        <begin position="224"/>
        <end position="242"/>
    </location>
</feature>
<proteinExistence type="inferred from homology"/>
<evidence type="ECO:0000256" key="10">
    <source>
        <dbReference type="RuleBase" id="RU361115"/>
    </source>
</evidence>
<feature type="transmembrane region" description="Helical" evidence="10">
    <location>
        <begin position="185"/>
        <end position="204"/>
    </location>
</feature>
<keyword evidence="8 10" id="KW-0472">Membrane</keyword>
<feature type="transmembrane region" description="Helical" evidence="10">
    <location>
        <begin position="132"/>
        <end position="150"/>
    </location>
</feature>
<keyword evidence="4 10" id="KW-0812">Transmembrane</keyword>
<evidence type="ECO:0000256" key="5">
    <source>
        <dbReference type="ARBA" id="ARBA00022832"/>
    </source>
</evidence>
<accession>A0A1B6H296</accession>
<keyword evidence="2 10" id="KW-0444">Lipid biosynthesis</keyword>
<feature type="non-terminal residue" evidence="11">
    <location>
        <position position="1"/>
    </location>
</feature>
<comment type="subcellular location">
    <subcellularLocation>
        <location evidence="1">Membrane</location>
        <topology evidence="1">Multi-pass membrane protein</topology>
    </subcellularLocation>
</comment>
<organism evidence="11">
    <name type="scientific">Cuerna arida</name>
    <dbReference type="NCBI Taxonomy" id="1464854"/>
    <lineage>
        <taxon>Eukaryota</taxon>
        <taxon>Metazoa</taxon>
        <taxon>Ecdysozoa</taxon>
        <taxon>Arthropoda</taxon>
        <taxon>Hexapoda</taxon>
        <taxon>Insecta</taxon>
        <taxon>Pterygota</taxon>
        <taxon>Neoptera</taxon>
        <taxon>Paraneoptera</taxon>
        <taxon>Hemiptera</taxon>
        <taxon>Auchenorrhyncha</taxon>
        <taxon>Membracoidea</taxon>
        <taxon>Cicadellidae</taxon>
        <taxon>Cicadellinae</taxon>
        <taxon>Proconiini</taxon>
        <taxon>Cuerna</taxon>
    </lineage>
</organism>